<protein>
    <recommendedName>
        <fullName evidence="4">Tyr recombinase domain-containing protein</fullName>
    </recommendedName>
</protein>
<dbReference type="Pfam" id="PF00589">
    <property type="entry name" value="Phage_integrase"/>
    <property type="match status" value="1"/>
</dbReference>
<dbReference type="Proteomes" id="UP000197781">
    <property type="component" value="Chromosome"/>
</dbReference>
<evidence type="ECO:0000313" key="5">
    <source>
        <dbReference type="EMBL" id="ASJ57518.1"/>
    </source>
</evidence>
<evidence type="ECO:0000256" key="3">
    <source>
        <dbReference type="ARBA" id="ARBA00023172"/>
    </source>
</evidence>
<dbReference type="SUPFAM" id="SSF56349">
    <property type="entry name" value="DNA breaking-rejoining enzymes"/>
    <property type="match status" value="1"/>
</dbReference>
<evidence type="ECO:0000256" key="2">
    <source>
        <dbReference type="ARBA" id="ARBA00023125"/>
    </source>
</evidence>
<dbReference type="PANTHER" id="PTHR30349:SF41">
    <property type="entry name" value="INTEGRASE_RECOMBINASE PROTEIN MJ0367-RELATED"/>
    <property type="match status" value="1"/>
</dbReference>
<keyword evidence="2" id="KW-0238">DNA-binding</keyword>
<accession>A0A220MR37</accession>
<sequence length="437" mass="51588">MQNVSQYPLLVFDQENRRFKPLTVYYKKLLQQFPEGTSMTYLNVLLPFFSWLSRHSSYQGNTISWDESCEIIQEAIHDYLIHKLSCKIRDHHQSNKVIHPTLDSPKTIRIFLSALKKFYGFMIREGMYKFPNPLIDAGWAPPNHDFTAATAEMRPRMPDIAGTEPKRNRYISDSYFVITGEQWIPEIIDDIQLPAKVFRGGELSGWTIREQLIARMLFECGARISEIILLTVGDYRRRSAAQEFTTFSKGSNGRRVKFIRLSNETITLFFRYMNGERKEHDPQGATFNDLPDNAPVFLTQRGDPFNYHAWYPHWRRGCRAANIQLNPHKVRHWYVTQALREIYETTQQDNELHRKINQLIEYIKWKDKETIHVYEHYFDAKKHREIQDKLFKKLQEEVNTYKPGDGNHISSNVFPSKNAQKAIELNDDEDFLTDFFS</sequence>
<organism evidence="5 6">
    <name type="scientific">Brevibacillus formosus</name>
    <dbReference type="NCBI Taxonomy" id="54913"/>
    <lineage>
        <taxon>Bacteria</taxon>
        <taxon>Bacillati</taxon>
        <taxon>Bacillota</taxon>
        <taxon>Bacilli</taxon>
        <taxon>Bacillales</taxon>
        <taxon>Paenibacillaceae</taxon>
        <taxon>Brevibacillus</taxon>
    </lineage>
</organism>
<evidence type="ECO:0000313" key="6">
    <source>
        <dbReference type="Proteomes" id="UP000197781"/>
    </source>
</evidence>
<reference evidence="5 6" key="1">
    <citation type="submission" date="2016-11" db="EMBL/GenBank/DDBJ databases">
        <authorList>
            <person name="Jaros S."/>
            <person name="Januszkiewicz K."/>
            <person name="Wedrychowicz H."/>
        </authorList>
    </citation>
    <scope>NUCLEOTIDE SEQUENCE [LARGE SCALE GENOMIC DNA]</scope>
    <source>
        <strain evidence="5 6">NF2</strain>
    </source>
</reference>
<dbReference type="InterPro" id="IPR011010">
    <property type="entry name" value="DNA_brk_join_enz"/>
</dbReference>
<comment type="similarity">
    <text evidence="1">Belongs to the 'phage' integrase family.</text>
</comment>
<keyword evidence="3" id="KW-0233">DNA recombination</keyword>
<dbReference type="KEGG" id="bfm:BP422_11770"/>
<dbReference type="InterPro" id="IPR013762">
    <property type="entry name" value="Integrase-like_cat_sf"/>
</dbReference>
<dbReference type="GO" id="GO:0015074">
    <property type="term" value="P:DNA integration"/>
    <property type="evidence" value="ECO:0007669"/>
    <property type="project" value="InterPro"/>
</dbReference>
<gene>
    <name evidence="5" type="ORF">BP422_11770</name>
</gene>
<evidence type="ECO:0000256" key="1">
    <source>
        <dbReference type="ARBA" id="ARBA00008857"/>
    </source>
</evidence>
<dbReference type="PROSITE" id="PS51898">
    <property type="entry name" value="TYR_RECOMBINASE"/>
    <property type="match status" value="1"/>
</dbReference>
<proteinExistence type="inferred from homology"/>
<dbReference type="GO" id="GO:0006310">
    <property type="term" value="P:DNA recombination"/>
    <property type="evidence" value="ECO:0007669"/>
    <property type="project" value="UniProtKB-KW"/>
</dbReference>
<dbReference type="InterPro" id="IPR050090">
    <property type="entry name" value="Tyrosine_recombinase_XerCD"/>
</dbReference>
<dbReference type="PANTHER" id="PTHR30349">
    <property type="entry name" value="PHAGE INTEGRASE-RELATED"/>
    <property type="match status" value="1"/>
</dbReference>
<dbReference type="EMBL" id="CP018145">
    <property type="protein sequence ID" value="ASJ57518.1"/>
    <property type="molecule type" value="Genomic_DNA"/>
</dbReference>
<evidence type="ECO:0000259" key="4">
    <source>
        <dbReference type="PROSITE" id="PS51898"/>
    </source>
</evidence>
<dbReference type="GO" id="GO:0003677">
    <property type="term" value="F:DNA binding"/>
    <property type="evidence" value="ECO:0007669"/>
    <property type="project" value="UniProtKB-KW"/>
</dbReference>
<dbReference type="Gene3D" id="1.10.443.10">
    <property type="entry name" value="Intergrase catalytic core"/>
    <property type="match status" value="1"/>
</dbReference>
<dbReference type="AlphaFoldDB" id="A0A220MR37"/>
<dbReference type="CDD" id="cd00397">
    <property type="entry name" value="DNA_BRE_C"/>
    <property type="match status" value="1"/>
</dbReference>
<dbReference type="InterPro" id="IPR002104">
    <property type="entry name" value="Integrase_catalytic"/>
</dbReference>
<feature type="domain" description="Tyr recombinase" evidence="4">
    <location>
        <begin position="183"/>
        <end position="388"/>
    </location>
</feature>
<name>A0A220MR37_9BACL</name>